<dbReference type="CDD" id="cd00093">
    <property type="entry name" value="HTH_XRE"/>
    <property type="match status" value="1"/>
</dbReference>
<gene>
    <name evidence="2" type="ORF">SAMN04488095_0250</name>
</gene>
<dbReference type="Gene3D" id="1.10.260.40">
    <property type="entry name" value="lambda repressor-like DNA-binding domains"/>
    <property type="match status" value="1"/>
</dbReference>
<sequence length="258" mass="28082">MNDFGPELRRWRDLRRLSQLELAMDCGVSPRHLSFLETGRANPSRDMIERLGGALDVPLEGRNAMLQAAGFAARHPVSDLSADHMARVREATLRIVDRHAPYPGMAFDADWRLVRINAGAAPMLAPLGVGEGDSLLAPLLRPGLAAAFIENWDAVGAHLLHRLRAEVRSGGPRPALTKAMAALEADPVVQRGASQVTDVDPVMPTIYRAGDMRLAFFSTLLTFLGAQDVAVQSLRIELLFPADAETEATYGWARGTDQ</sequence>
<dbReference type="PANTHER" id="PTHR35010">
    <property type="entry name" value="BLL4672 PROTEIN-RELATED"/>
    <property type="match status" value="1"/>
</dbReference>
<proteinExistence type="predicted"/>
<dbReference type="RefSeq" id="WP_092776245.1">
    <property type="nucleotide sequence ID" value="NZ_FORA01000001.1"/>
</dbReference>
<dbReference type="STRING" id="390807.SAMN04488095_0250"/>
<dbReference type="Gene3D" id="3.30.450.180">
    <property type="match status" value="1"/>
</dbReference>
<dbReference type="Proteomes" id="UP000199110">
    <property type="component" value="Unassembled WGS sequence"/>
</dbReference>
<dbReference type="InterPro" id="IPR001387">
    <property type="entry name" value="Cro/C1-type_HTH"/>
</dbReference>
<evidence type="ECO:0000259" key="1">
    <source>
        <dbReference type="PROSITE" id="PS50943"/>
    </source>
</evidence>
<reference evidence="2 3" key="1">
    <citation type="submission" date="2016-10" db="EMBL/GenBank/DDBJ databases">
        <authorList>
            <person name="de Groot N.N."/>
        </authorList>
    </citation>
    <scope>NUCLEOTIDE SEQUENCE [LARGE SCALE GENOMIC DNA]</scope>
    <source>
        <strain evidence="2 3">DSM 19073</strain>
    </source>
</reference>
<dbReference type="Pfam" id="PF01381">
    <property type="entry name" value="HTH_3"/>
    <property type="match status" value="1"/>
</dbReference>
<organism evidence="2 3">
    <name type="scientific">Jannaschia pohangensis</name>
    <dbReference type="NCBI Taxonomy" id="390807"/>
    <lineage>
        <taxon>Bacteria</taxon>
        <taxon>Pseudomonadati</taxon>
        <taxon>Pseudomonadota</taxon>
        <taxon>Alphaproteobacteria</taxon>
        <taxon>Rhodobacterales</taxon>
        <taxon>Roseobacteraceae</taxon>
        <taxon>Jannaschia</taxon>
    </lineage>
</organism>
<evidence type="ECO:0000313" key="2">
    <source>
        <dbReference type="EMBL" id="SFI24517.1"/>
    </source>
</evidence>
<dbReference type="SMART" id="SM00530">
    <property type="entry name" value="HTH_XRE"/>
    <property type="match status" value="1"/>
</dbReference>
<dbReference type="OrthoDB" id="9785973at2"/>
<evidence type="ECO:0000313" key="3">
    <source>
        <dbReference type="Proteomes" id="UP000199110"/>
    </source>
</evidence>
<name>A0A1I3GM00_9RHOB</name>
<dbReference type="SUPFAM" id="SSF47413">
    <property type="entry name" value="lambda repressor-like DNA-binding domains"/>
    <property type="match status" value="1"/>
</dbReference>
<dbReference type="PROSITE" id="PS50943">
    <property type="entry name" value="HTH_CROC1"/>
    <property type="match status" value="1"/>
</dbReference>
<keyword evidence="3" id="KW-1185">Reference proteome</keyword>
<dbReference type="GO" id="GO:0003677">
    <property type="term" value="F:DNA binding"/>
    <property type="evidence" value="ECO:0007669"/>
    <property type="project" value="InterPro"/>
</dbReference>
<dbReference type="Pfam" id="PF17765">
    <property type="entry name" value="MLTR_LBD"/>
    <property type="match status" value="1"/>
</dbReference>
<dbReference type="InterPro" id="IPR010982">
    <property type="entry name" value="Lambda_DNA-bd_dom_sf"/>
</dbReference>
<dbReference type="InterPro" id="IPR041413">
    <property type="entry name" value="MLTR_LBD"/>
</dbReference>
<accession>A0A1I3GM00</accession>
<dbReference type="PANTHER" id="PTHR35010:SF4">
    <property type="entry name" value="BLL5781 PROTEIN"/>
    <property type="match status" value="1"/>
</dbReference>
<dbReference type="EMBL" id="FORA01000001">
    <property type="protein sequence ID" value="SFI24517.1"/>
    <property type="molecule type" value="Genomic_DNA"/>
</dbReference>
<dbReference type="AlphaFoldDB" id="A0A1I3GM00"/>
<feature type="domain" description="HTH cro/C1-type" evidence="1">
    <location>
        <begin position="8"/>
        <end position="62"/>
    </location>
</feature>
<protein>
    <submittedName>
        <fullName evidence="2">Transcriptional regulator, contains XRE-family HTH domain</fullName>
    </submittedName>
</protein>